<keyword evidence="4 5" id="KW-0949">S-adenosyl-L-methionine</keyword>
<dbReference type="Proteomes" id="UP001596413">
    <property type="component" value="Unassembled WGS sequence"/>
</dbReference>
<gene>
    <name evidence="5" type="primary">cbiD</name>
    <name evidence="7" type="ORF">ACFQLX_16425</name>
</gene>
<comment type="function">
    <text evidence="5">Catalyzes the methylation of C-1 in cobalt-precorrin-5B to form cobalt-precorrin-6A.</text>
</comment>
<comment type="caution">
    <text evidence="7">The sequence shown here is derived from an EMBL/GenBank/DDBJ whole genome shotgun (WGS) entry which is preliminary data.</text>
</comment>
<evidence type="ECO:0000256" key="4">
    <source>
        <dbReference type="ARBA" id="ARBA00022691"/>
    </source>
</evidence>
<dbReference type="GO" id="GO:0008168">
    <property type="term" value="F:methyltransferase activity"/>
    <property type="evidence" value="ECO:0007669"/>
    <property type="project" value="UniProtKB-KW"/>
</dbReference>
<keyword evidence="1 5" id="KW-0169">Cobalamin biosynthesis</keyword>
<dbReference type="EC" id="2.1.1.195" evidence="5"/>
<evidence type="ECO:0000256" key="2">
    <source>
        <dbReference type="ARBA" id="ARBA00022603"/>
    </source>
</evidence>
<evidence type="ECO:0000313" key="8">
    <source>
        <dbReference type="Proteomes" id="UP001596413"/>
    </source>
</evidence>
<protein>
    <recommendedName>
        <fullName evidence="5">Cobalt-precorrin-5B C(1)-methyltransferase</fullName>
        <ecNumber evidence="5">2.1.1.195</ecNumber>
    </recommendedName>
    <alternativeName>
        <fullName evidence="5">Cobalt-precorrin-6A synthase</fullName>
    </alternativeName>
</protein>
<evidence type="ECO:0000313" key="7">
    <source>
        <dbReference type="EMBL" id="MFC7219736.1"/>
    </source>
</evidence>
<comment type="catalytic activity">
    <reaction evidence="5">
        <text>Co-precorrin-5B + S-adenosyl-L-methionine = Co-precorrin-6A + S-adenosyl-L-homocysteine</text>
        <dbReference type="Rhea" id="RHEA:26285"/>
        <dbReference type="ChEBI" id="CHEBI:57856"/>
        <dbReference type="ChEBI" id="CHEBI:59789"/>
        <dbReference type="ChEBI" id="CHEBI:60063"/>
        <dbReference type="ChEBI" id="CHEBI:60064"/>
        <dbReference type="EC" id="2.1.1.195"/>
    </reaction>
</comment>
<dbReference type="Gene3D" id="3.30.2110.10">
    <property type="entry name" value="CbiD-like"/>
    <property type="match status" value="1"/>
</dbReference>
<dbReference type="RefSeq" id="WP_386415753.1">
    <property type="nucleotide sequence ID" value="NZ_JBHSZO010000024.1"/>
</dbReference>
<dbReference type="NCBIfam" id="TIGR00312">
    <property type="entry name" value="cbiD"/>
    <property type="match status" value="1"/>
</dbReference>
<keyword evidence="3 5" id="KW-0808">Transferase</keyword>
<reference evidence="8" key="1">
    <citation type="journal article" date="2019" name="Int. J. Syst. Evol. Microbiol.">
        <title>The Global Catalogue of Microorganisms (GCM) 10K type strain sequencing project: providing services to taxonomists for standard genome sequencing and annotation.</title>
        <authorList>
            <consortium name="The Broad Institute Genomics Platform"/>
            <consortium name="The Broad Institute Genome Sequencing Center for Infectious Disease"/>
            <person name="Wu L."/>
            <person name="Ma J."/>
        </authorList>
    </citation>
    <scope>NUCLEOTIDE SEQUENCE [LARGE SCALE GENOMIC DNA]</scope>
    <source>
        <strain evidence="8">CGMCC 1.13681</strain>
    </source>
</reference>
<name>A0ABW2GJ19_9ACTN</name>
<dbReference type="HAMAP" id="MF_00787">
    <property type="entry name" value="CbiD"/>
    <property type="match status" value="1"/>
</dbReference>
<dbReference type="GO" id="GO:0032259">
    <property type="term" value="P:methylation"/>
    <property type="evidence" value="ECO:0007669"/>
    <property type="project" value="UniProtKB-KW"/>
</dbReference>
<dbReference type="EMBL" id="JBHSZO010000024">
    <property type="protein sequence ID" value="MFC7219736.1"/>
    <property type="molecule type" value="Genomic_DNA"/>
</dbReference>
<dbReference type="InterPro" id="IPR036074">
    <property type="entry name" value="CbiD_sf"/>
</dbReference>
<evidence type="ECO:0000256" key="5">
    <source>
        <dbReference type="HAMAP-Rule" id="MF_00787"/>
    </source>
</evidence>
<comment type="pathway">
    <text evidence="5">Cofactor biosynthesis; adenosylcobalamin biosynthesis; cob(II)yrinate a,c-diamide from sirohydrochlorin (anaerobic route): step 6/10.</text>
</comment>
<dbReference type="NCBIfam" id="NF000849">
    <property type="entry name" value="PRK00075.1-1"/>
    <property type="match status" value="1"/>
</dbReference>
<evidence type="ECO:0000256" key="3">
    <source>
        <dbReference type="ARBA" id="ARBA00022679"/>
    </source>
</evidence>
<organism evidence="7 8">
    <name type="scientific">Streptomyces polyrhachis</name>
    <dbReference type="NCBI Taxonomy" id="1282885"/>
    <lineage>
        <taxon>Bacteria</taxon>
        <taxon>Bacillati</taxon>
        <taxon>Actinomycetota</taxon>
        <taxon>Actinomycetes</taxon>
        <taxon>Kitasatosporales</taxon>
        <taxon>Streptomycetaceae</taxon>
        <taxon>Streptomyces</taxon>
    </lineage>
</organism>
<feature type="compositionally biased region" description="Basic and acidic residues" evidence="6">
    <location>
        <begin position="1"/>
        <end position="15"/>
    </location>
</feature>
<proteinExistence type="inferred from homology"/>
<sequence length="413" mass="42441">MTADGPELREPDLPRTAKVRPKALRTGWTTGTCASAATRAAVLHLATGEPQSWVEVGLPSGRRVTFAVERAEELRPGRTQAVVVKDAGDDPDVTHGAHLTATASWATAPGLELHGGVGVGVVTKPGLGLELGGPAINPVPRRMITQAVGEVVDLAARGVEVTISVPDGEQRARKTTNAKLGILGGISILGTTGIVRPFSTASWRASVEQAVAVAAAQGEPAVVLCTGGRTERGAMALLPGLPAVCFIEVGDFTGAALRRAVEHGVRRVVFVGMVGKLTKLASGVLMTHYTRSKVDTSVLAEITLAVGGGEALAEDVAAANTARHAYELWDGAGLLETAGLELCRRVVGVLERFTDGVVAAEAAMVDFTGQRVTASAGGVLLPDGGRLALDEGAFRPWAHGEGRPGGVDGGRPS</sequence>
<dbReference type="PANTHER" id="PTHR35863:SF1">
    <property type="entry name" value="COBALT-PRECORRIN-5B C(1)-METHYLTRANSFERASE"/>
    <property type="match status" value="1"/>
</dbReference>
<feature type="region of interest" description="Disordered" evidence="6">
    <location>
        <begin position="1"/>
        <end position="20"/>
    </location>
</feature>
<keyword evidence="2 5" id="KW-0489">Methyltransferase</keyword>
<evidence type="ECO:0000256" key="6">
    <source>
        <dbReference type="SAM" id="MobiDB-lite"/>
    </source>
</evidence>
<comment type="similarity">
    <text evidence="5">Belongs to the CbiD family.</text>
</comment>
<dbReference type="PANTHER" id="PTHR35863">
    <property type="entry name" value="COBALT-PRECORRIN-5B C(1)-METHYLTRANSFERASE"/>
    <property type="match status" value="1"/>
</dbReference>
<dbReference type="PIRSF" id="PIRSF026782">
    <property type="entry name" value="CbiD"/>
    <property type="match status" value="1"/>
</dbReference>
<accession>A0ABW2GJ19</accession>
<dbReference type="Pfam" id="PF01888">
    <property type="entry name" value="CbiD"/>
    <property type="match status" value="1"/>
</dbReference>
<keyword evidence="8" id="KW-1185">Reference proteome</keyword>
<evidence type="ECO:0000256" key="1">
    <source>
        <dbReference type="ARBA" id="ARBA00022573"/>
    </source>
</evidence>
<dbReference type="InterPro" id="IPR002748">
    <property type="entry name" value="CbiD"/>
</dbReference>
<dbReference type="SUPFAM" id="SSF111342">
    <property type="entry name" value="CbiD-like"/>
    <property type="match status" value="1"/>
</dbReference>